<dbReference type="InterPro" id="IPR036265">
    <property type="entry name" value="HIT-like_sf"/>
</dbReference>
<dbReference type="Pfam" id="PF01230">
    <property type="entry name" value="HIT"/>
    <property type="match status" value="1"/>
</dbReference>
<organism evidence="3 4">
    <name type="scientific">Sphingobacterium arenae</name>
    <dbReference type="NCBI Taxonomy" id="1280598"/>
    <lineage>
        <taxon>Bacteria</taxon>
        <taxon>Pseudomonadati</taxon>
        <taxon>Bacteroidota</taxon>
        <taxon>Sphingobacteriia</taxon>
        <taxon>Sphingobacteriales</taxon>
        <taxon>Sphingobacteriaceae</taxon>
        <taxon>Sphingobacterium</taxon>
    </lineage>
</organism>
<dbReference type="PANTHER" id="PTHR42997">
    <property type="entry name" value="HIT FAMILY HYDROLASE"/>
    <property type="match status" value="1"/>
</dbReference>
<sequence>MSIHNFFEIPADRHIGQTAHFFLIYDGYPVSPGHILIISKVLRKDYFELSIDERADLDTAIFLAKELIEENHHPDGFNIGMNCGEPAGQTVFHFHCHVIPRYIGDMEDPLGGVRHCVDGKGYY</sequence>
<evidence type="ECO:0000313" key="3">
    <source>
        <dbReference type="EMBL" id="MBD1426730.1"/>
    </source>
</evidence>
<dbReference type="PANTHER" id="PTHR42997:SF1">
    <property type="entry name" value="AP-4-A PHOSPHORYLASE"/>
    <property type="match status" value="1"/>
</dbReference>
<evidence type="ECO:0000259" key="2">
    <source>
        <dbReference type="PROSITE" id="PS51084"/>
    </source>
</evidence>
<dbReference type="RefSeq" id="WP_190309864.1">
    <property type="nucleotide sequence ID" value="NZ_JACNYK010000003.1"/>
</dbReference>
<comment type="caution">
    <text evidence="3">The sequence shown here is derived from an EMBL/GenBank/DDBJ whole genome shotgun (WGS) entry which is preliminary data.</text>
</comment>
<name>A0ABR7Y5Z6_9SPHI</name>
<dbReference type="InterPro" id="IPR011146">
    <property type="entry name" value="HIT-like"/>
</dbReference>
<evidence type="ECO:0000256" key="1">
    <source>
        <dbReference type="PROSITE-ProRule" id="PRU00464"/>
    </source>
</evidence>
<accession>A0ABR7Y5Z6</accession>
<reference evidence="3 4" key="1">
    <citation type="submission" date="2020-08" db="EMBL/GenBank/DDBJ databases">
        <title>Sphingobacterium sp. DN00404 isolated from aquaculture water.</title>
        <authorList>
            <person name="Zhang M."/>
        </authorList>
    </citation>
    <scope>NUCLEOTIDE SEQUENCE [LARGE SCALE GENOMIC DNA]</scope>
    <source>
        <strain evidence="3 4">KCTC 32294</strain>
    </source>
</reference>
<feature type="short sequence motif" description="Histidine triad motif" evidence="1">
    <location>
        <begin position="93"/>
        <end position="97"/>
    </location>
</feature>
<dbReference type="PROSITE" id="PS51084">
    <property type="entry name" value="HIT_2"/>
    <property type="match status" value="1"/>
</dbReference>
<dbReference type="EMBL" id="JACNYK010000003">
    <property type="protein sequence ID" value="MBD1426730.1"/>
    <property type="molecule type" value="Genomic_DNA"/>
</dbReference>
<gene>
    <name evidence="3" type="ORF">H8B17_14165</name>
</gene>
<proteinExistence type="predicted"/>
<dbReference type="Gene3D" id="3.30.428.10">
    <property type="entry name" value="HIT-like"/>
    <property type="match status" value="1"/>
</dbReference>
<feature type="domain" description="HIT" evidence="2">
    <location>
        <begin position="1"/>
        <end position="108"/>
    </location>
</feature>
<dbReference type="SUPFAM" id="SSF54197">
    <property type="entry name" value="HIT-like"/>
    <property type="match status" value="1"/>
</dbReference>
<evidence type="ECO:0000313" key="4">
    <source>
        <dbReference type="Proteomes" id="UP000606494"/>
    </source>
</evidence>
<keyword evidence="4" id="KW-1185">Reference proteome</keyword>
<dbReference type="InterPro" id="IPR052908">
    <property type="entry name" value="AP-4-A_phosphorylase"/>
</dbReference>
<dbReference type="Proteomes" id="UP000606494">
    <property type="component" value="Unassembled WGS sequence"/>
</dbReference>
<protein>
    <submittedName>
        <fullName evidence="3">HIT family protein</fullName>
    </submittedName>
</protein>